<dbReference type="AlphaFoldDB" id="A0A955RQ40"/>
<feature type="non-terminal residue" evidence="2">
    <location>
        <position position="77"/>
    </location>
</feature>
<evidence type="ECO:0000313" key="3">
    <source>
        <dbReference type="Proteomes" id="UP000701698"/>
    </source>
</evidence>
<keyword evidence="1" id="KW-1133">Transmembrane helix</keyword>
<reference evidence="2" key="2">
    <citation type="journal article" date="2021" name="Microbiome">
        <title>Successional dynamics and alternative stable states in a saline activated sludge microbial community over 9 years.</title>
        <authorList>
            <person name="Wang Y."/>
            <person name="Ye J."/>
            <person name="Ju F."/>
            <person name="Liu L."/>
            <person name="Boyd J.A."/>
            <person name="Deng Y."/>
            <person name="Parks D.H."/>
            <person name="Jiang X."/>
            <person name="Yin X."/>
            <person name="Woodcroft B.J."/>
            <person name="Tyson G.W."/>
            <person name="Hugenholtz P."/>
            <person name="Polz M.F."/>
            <person name="Zhang T."/>
        </authorList>
    </citation>
    <scope>NUCLEOTIDE SEQUENCE</scope>
    <source>
        <strain evidence="2">HKST-UBA01</strain>
    </source>
</reference>
<organism evidence="2 3">
    <name type="scientific">candidate division WWE3 bacterium</name>
    <dbReference type="NCBI Taxonomy" id="2053526"/>
    <lineage>
        <taxon>Bacteria</taxon>
        <taxon>Katanobacteria</taxon>
    </lineage>
</organism>
<gene>
    <name evidence="2" type="ORF">KC571_01665</name>
</gene>
<dbReference type="EMBL" id="JAGQKX010000029">
    <property type="protein sequence ID" value="MCA9390085.1"/>
    <property type="molecule type" value="Genomic_DNA"/>
</dbReference>
<accession>A0A955RQ40</accession>
<name>A0A955RQ40_UNCKA</name>
<evidence type="ECO:0000256" key="1">
    <source>
        <dbReference type="SAM" id="Phobius"/>
    </source>
</evidence>
<protein>
    <submittedName>
        <fullName evidence="2">Uncharacterized protein</fullName>
    </submittedName>
</protein>
<feature type="transmembrane region" description="Helical" evidence="1">
    <location>
        <begin position="16"/>
        <end position="34"/>
    </location>
</feature>
<reference evidence="2" key="1">
    <citation type="submission" date="2020-04" db="EMBL/GenBank/DDBJ databases">
        <authorList>
            <person name="Zhang T."/>
        </authorList>
    </citation>
    <scope>NUCLEOTIDE SEQUENCE</scope>
    <source>
        <strain evidence="2">HKST-UBA01</strain>
    </source>
</reference>
<keyword evidence="1" id="KW-0472">Membrane</keyword>
<dbReference type="Proteomes" id="UP000701698">
    <property type="component" value="Unassembled WGS sequence"/>
</dbReference>
<sequence length="77" mass="8287">MTLTEAANTFRTTIKFGWLIIFLPLVVKIILTIMNSASAPDPGAQPPPVFDAAFGKLPAVVISNVDVQTTTPQFNLD</sequence>
<proteinExistence type="predicted"/>
<keyword evidence="1" id="KW-0812">Transmembrane</keyword>
<evidence type="ECO:0000313" key="2">
    <source>
        <dbReference type="EMBL" id="MCA9390085.1"/>
    </source>
</evidence>
<comment type="caution">
    <text evidence="2">The sequence shown here is derived from an EMBL/GenBank/DDBJ whole genome shotgun (WGS) entry which is preliminary data.</text>
</comment>